<dbReference type="AlphaFoldDB" id="A0A450TTY5"/>
<sequence>MAHNRTVSIRAVNKVVQCSIALLSDLGFEIFDEIYIQRKGNALPAWLGLEFHAESRTVEIRLGYLGVFIPIRGGC</sequence>
<reference evidence="1" key="1">
    <citation type="submission" date="2019-02" db="EMBL/GenBank/DDBJ databases">
        <authorList>
            <person name="Gruber-Vodicka R. H."/>
            <person name="Seah K. B. B."/>
        </authorList>
    </citation>
    <scope>NUCLEOTIDE SEQUENCE</scope>
    <source>
        <strain evidence="1">BECK_BZ163</strain>
    </source>
</reference>
<dbReference type="EMBL" id="CAADEZ010000622">
    <property type="protein sequence ID" value="VFJ72092.1"/>
    <property type="molecule type" value="Genomic_DNA"/>
</dbReference>
<evidence type="ECO:0000313" key="1">
    <source>
        <dbReference type="EMBL" id="VFJ72092.1"/>
    </source>
</evidence>
<organism evidence="1">
    <name type="scientific">Candidatus Kentrum sp. FM</name>
    <dbReference type="NCBI Taxonomy" id="2126340"/>
    <lineage>
        <taxon>Bacteria</taxon>
        <taxon>Pseudomonadati</taxon>
        <taxon>Pseudomonadota</taxon>
        <taxon>Gammaproteobacteria</taxon>
        <taxon>Candidatus Kentrum</taxon>
    </lineage>
</organism>
<name>A0A450TTY5_9GAMM</name>
<proteinExistence type="predicted"/>
<gene>
    <name evidence="1" type="ORF">BECKFM1743A_GA0114220_106226</name>
</gene>
<protein>
    <submittedName>
        <fullName evidence="1">Uncharacterized protein</fullName>
    </submittedName>
</protein>
<accession>A0A450TTY5</accession>